<evidence type="ECO:0000256" key="3">
    <source>
        <dbReference type="SAM" id="SignalP"/>
    </source>
</evidence>
<dbReference type="Pfam" id="PF00561">
    <property type="entry name" value="Abhydrolase_1"/>
    <property type="match status" value="1"/>
</dbReference>
<reference evidence="6 7" key="1">
    <citation type="submission" date="2024-02" db="EMBL/GenBank/DDBJ databases">
        <title>A draft genome for the cacao thread blight pathogen Marasmius crinis-equi.</title>
        <authorList>
            <person name="Cohen S.P."/>
            <person name="Baruah I.K."/>
            <person name="Amoako-Attah I."/>
            <person name="Bukari Y."/>
            <person name="Meinhardt L.W."/>
            <person name="Bailey B.A."/>
        </authorList>
    </citation>
    <scope>NUCLEOTIDE SEQUENCE [LARGE SCALE GENOMIC DNA]</scope>
    <source>
        <strain evidence="6 7">GH-76</strain>
    </source>
</reference>
<feature type="domain" description="AB hydrolase-1" evidence="4">
    <location>
        <begin position="114"/>
        <end position="294"/>
    </location>
</feature>
<evidence type="ECO:0000259" key="5">
    <source>
        <dbReference type="Pfam" id="PF08386"/>
    </source>
</evidence>
<accession>A0ABR3F3B3</accession>
<name>A0ABR3F3B3_9AGAR</name>
<gene>
    <name evidence="6" type="ORF">V5O48_012351</name>
</gene>
<evidence type="ECO:0000256" key="1">
    <source>
        <dbReference type="ARBA" id="ARBA00010088"/>
    </source>
</evidence>
<evidence type="ECO:0000256" key="2">
    <source>
        <dbReference type="ARBA" id="ARBA00022801"/>
    </source>
</evidence>
<evidence type="ECO:0000313" key="7">
    <source>
        <dbReference type="Proteomes" id="UP001465976"/>
    </source>
</evidence>
<dbReference type="EMBL" id="JBAHYK010001081">
    <property type="protein sequence ID" value="KAL0569611.1"/>
    <property type="molecule type" value="Genomic_DNA"/>
</dbReference>
<dbReference type="SUPFAM" id="SSF53474">
    <property type="entry name" value="alpha/beta-Hydrolases"/>
    <property type="match status" value="1"/>
</dbReference>
<comment type="similarity">
    <text evidence="1">Belongs to the peptidase S33 family.</text>
</comment>
<feature type="domain" description="Peptidase S33 tripeptidyl aminopeptidase-like C-terminal" evidence="5">
    <location>
        <begin position="437"/>
        <end position="537"/>
    </location>
</feature>
<dbReference type="PANTHER" id="PTHR43248">
    <property type="entry name" value="2-SUCCINYL-6-HYDROXY-2,4-CYCLOHEXADIENE-1-CARBOXYLATE SYNTHASE"/>
    <property type="match status" value="1"/>
</dbReference>
<proteinExistence type="inferred from homology"/>
<comment type="caution">
    <text evidence="6">The sequence shown here is derived from an EMBL/GenBank/DDBJ whole genome shotgun (WGS) entry which is preliminary data.</text>
</comment>
<evidence type="ECO:0000259" key="4">
    <source>
        <dbReference type="Pfam" id="PF00561"/>
    </source>
</evidence>
<evidence type="ECO:0000313" key="6">
    <source>
        <dbReference type="EMBL" id="KAL0569611.1"/>
    </source>
</evidence>
<dbReference type="Gene3D" id="3.40.50.1820">
    <property type="entry name" value="alpha/beta hydrolase"/>
    <property type="match status" value="1"/>
</dbReference>
<dbReference type="InterPro" id="IPR051601">
    <property type="entry name" value="Serine_prot/Carboxylest_S33"/>
</dbReference>
<sequence length="597" mass="65606">MDPRRRQKRYGFAAVVLLLFMCDSRLQGRLERDTTELSVELKSARGGAEWSELSWSKIEPTKELTWVGCYTGGFECCRLEVPLNYNEPEGKSAAIALIRLRANLSTDNPEYRGPVLFNPGGPGGSGVDLIKATGHEMSTILGPQFDILGFDPRGVARSTPRISFFKSRVERRLWSRYNIRELNHSADTVASVHAQSKITGDLAAQRDEDVLAHINTDQTARDMLKITEAHGREKLQYWGFSYGSVLGSTFAAMFPDKVERLVIDGVVDASDDYYTTKWTTSLRDTDKALQWFFKDCLEAGPTACSFYEPSIETMNAKLNNLYASIIQSPVPVRTNLSYGLVDYARLRFTVFKSLYDPFEKWSALATGLQDLIGGNGTVLYSIMDEARFECSCDPSDHSFESLRDAQTAIACNDGDDVPPDLESAHEHYANVLKVSEWGSLWAGMRLACGGWPRIPKTQFRGPIAGNTSFPLLVIGNSADPVTPLAAAHKISEGFPGSVVLTQDSAGHCSSAAPSVCTARVVREYFVNGTLPEAETLCPIDGSPFHSPGERSLVELGRDGVQHTLGSQEDPGSLGLAQAMRDLATVSRRGNRVLPLHV</sequence>
<feature type="signal peptide" evidence="3">
    <location>
        <begin position="1"/>
        <end position="28"/>
    </location>
</feature>
<dbReference type="Proteomes" id="UP001465976">
    <property type="component" value="Unassembled WGS sequence"/>
</dbReference>
<dbReference type="InterPro" id="IPR000073">
    <property type="entry name" value="AB_hydrolase_1"/>
</dbReference>
<dbReference type="InterPro" id="IPR013595">
    <property type="entry name" value="Pept_S33_TAP-like_C"/>
</dbReference>
<dbReference type="PANTHER" id="PTHR43248:SF25">
    <property type="entry name" value="AB HYDROLASE-1 DOMAIN-CONTAINING PROTEIN-RELATED"/>
    <property type="match status" value="1"/>
</dbReference>
<keyword evidence="7" id="KW-1185">Reference proteome</keyword>
<keyword evidence="3" id="KW-0732">Signal</keyword>
<protein>
    <submittedName>
        <fullName evidence="6">Uncharacterized protein</fullName>
    </submittedName>
</protein>
<organism evidence="6 7">
    <name type="scientific">Marasmius crinis-equi</name>
    <dbReference type="NCBI Taxonomy" id="585013"/>
    <lineage>
        <taxon>Eukaryota</taxon>
        <taxon>Fungi</taxon>
        <taxon>Dikarya</taxon>
        <taxon>Basidiomycota</taxon>
        <taxon>Agaricomycotina</taxon>
        <taxon>Agaricomycetes</taxon>
        <taxon>Agaricomycetidae</taxon>
        <taxon>Agaricales</taxon>
        <taxon>Marasmiineae</taxon>
        <taxon>Marasmiaceae</taxon>
        <taxon>Marasmius</taxon>
    </lineage>
</organism>
<keyword evidence="2" id="KW-0378">Hydrolase</keyword>
<feature type="chain" id="PRO_5047364686" evidence="3">
    <location>
        <begin position="29"/>
        <end position="597"/>
    </location>
</feature>
<dbReference type="Pfam" id="PF08386">
    <property type="entry name" value="Abhydrolase_4"/>
    <property type="match status" value="1"/>
</dbReference>
<dbReference type="InterPro" id="IPR029058">
    <property type="entry name" value="AB_hydrolase_fold"/>
</dbReference>